<dbReference type="InterPro" id="IPR011320">
    <property type="entry name" value="RNase_H1_N"/>
</dbReference>
<dbReference type="Gene3D" id="3.40.970.10">
    <property type="entry name" value="Ribonuclease H1, N-terminal domain"/>
    <property type="match status" value="1"/>
</dbReference>
<dbReference type="InterPro" id="IPR009027">
    <property type="entry name" value="Ribosomal_bL9/RNase_H1_N"/>
</dbReference>
<comment type="caution">
    <text evidence="3">The sequence shown here is derived from an EMBL/GenBank/DDBJ whole genome shotgun (WGS) entry which is preliminary data.</text>
</comment>
<evidence type="ECO:0000256" key="1">
    <source>
        <dbReference type="SAM" id="MobiDB-lite"/>
    </source>
</evidence>
<dbReference type="Proteomes" id="UP001498476">
    <property type="component" value="Unassembled WGS sequence"/>
</dbReference>
<accession>A0ABR1GSK6</accession>
<evidence type="ECO:0000313" key="4">
    <source>
        <dbReference type="Proteomes" id="UP001498476"/>
    </source>
</evidence>
<dbReference type="EMBL" id="JAZAVJ010000185">
    <property type="protein sequence ID" value="KAK7408496.1"/>
    <property type="molecule type" value="Genomic_DNA"/>
</dbReference>
<protein>
    <recommendedName>
        <fullName evidence="2">Ribonuclease H1 N-terminal domain-containing protein</fullName>
    </recommendedName>
</protein>
<sequence length="135" mass="15108">MRNKFYAVAVGKEIGVFETWEQTKPLVISFKGAKHQSFPTYEEALEFVELNKADSVKPPAMQRQPENAPIEPTPSVAPDPPKSEPASGKRPGKRGGPANRGKWRRARPGERDRDQMNSLREGMRGLELDLKLILA</sequence>
<organism evidence="3 4">
    <name type="scientific">Neonectria punicea</name>
    <dbReference type="NCBI Taxonomy" id="979145"/>
    <lineage>
        <taxon>Eukaryota</taxon>
        <taxon>Fungi</taxon>
        <taxon>Dikarya</taxon>
        <taxon>Ascomycota</taxon>
        <taxon>Pezizomycotina</taxon>
        <taxon>Sordariomycetes</taxon>
        <taxon>Hypocreomycetidae</taxon>
        <taxon>Hypocreales</taxon>
        <taxon>Nectriaceae</taxon>
        <taxon>Neonectria</taxon>
    </lineage>
</organism>
<feature type="domain" description="Ribonuclease H1 N-terminal" evidence="2">
    <location>
        <begin position="4"/>
        <end position="47"/>
    </location>
</feature>
<dbReference type="InterPro" id="IPR037056">
    <property type="entry name" value="RNase_H1_N_sf"/>
</dbReference>
<dbReference type="SUPFAM" id="SSF55658">
    <property type="entry name" value="L9 N-domain-like"/>
    <property type="match status" value="1"/>
</dbReference>
<proteinExistence type="predicted"/>
<keyword evidence="4" id="KW-1185">Reference proteome</keyword>
<evidence type="ECO:0000313" key="3">
    <source>
        <dbReference type="EMBL" id="KAK7408496.1"/>
    </source>
</evidence>
<dbReference type="Pfam" id="PF01693">
    <property type="entry name" value="Cauli_VI"/>
    <property type="match status" value="1"/>
</dbReference>
<gene>
    <name evidence="3" type="ORF">QQX98_009363</name>
</gene>
<feature type="region of interest" description="Disordered" evidence="1">
    <location>
        <begin position="55"/>
        <end position="125"/>
    </location>
</feature>
<reference evidence="3 4" key="1">
    <citation type="journal article" date="2025" name="Microbiol. Resour. Announc.">
        <title>Draft genome sequences for Neonectria magnoliae and Neonectria punicea, canker pathogens of Liriodendron tulipifera and Acer saccharum in West Virginia.</title>
        <authorList>
            <person name="Petronek H.M."/>
            <person name="Kasson M.T."/>
            <person name="Metheny A.M."/>
            <person name="Stauder C.M."/>
            <person name="Lovett B."/>
            <person name="Lynch S.C."/>
            <person name="Garnas J.R."/>
            <person name="Kasson L.R."/>
            <person name="Stajich J.E."/>
        </authorList>
    </citation>
    <scope>NUCLEOTIDE SEQUENCE [LARGE SCALE GENOMIC DNA]</scope>
    <source>
        <strain evidence="3 4">NRRL 64653</strain>
    </source>
</reference>
<feature type="compositionally biased region" description="Pro residues" evidence="1">
    <location>
        <begin position="71"/>
        <end position="80"/>
    </location>
</feature>
<evidence type="ECO:0000259" key="2">
    <source>
        <dbReference type="Pfam" id="PF01693"/>
    </source>
</evidence>
<feature type="compositionally biased region" description="Basic and acidic residues" evidence="1">
    <location>
        <begin position="107"/>
        <end position="125"/>
    </location>
</feature>
<name>A0ABR1GSK6_9HYPO</name>